<dbReference type="Proteomes" id="UP000295221">
    <property type="component" value="Unassembled WGS sequence"/>
</dbReference>
<evidence type="ECO:0000256" key="5">
    <source>
        <dbReference type="ARBA" id="ARBA00022692"/>
    </source>
</evidence>
<evidence type="ECO:0000313" key="11">
    <source>
        <dbReference type="Proteomes" id="UP000295221"/>
    </source>
</evidence>
<comment type="caution">
    <text evidence="10">The sequence shown here is derived from an EMBL/GenBank/DDBJ whole genome shotgun (WGS) entry which is preliminary data.</text>
</comment>
<comment type="function">
    <text evidence="1">Intake of glucose and galactose.</text>
</comment>
<name>A0A4R2GLN1_9BACT</name>
<dbReference type="InterPro" id="IPR036259">
    <property type="entry name" value="MFS_trans_sf"/>
</dbReference>
<reference evidence="10 11" key="1">
    <citation type="submission" date="2019-03" db="EMBL/GenBank/DDBJ databases">
        <title>Genomic Encyclopedia of Type Strains, Phase IV (KMG-IV): sequencing the most valuable type-strain genomes for metagenomic binning, comparative biology and taxonomic classification.</title>
        <authorList>
            <person name="Goeker M."/>
        </authorList>
    </citation>
    <scope>NUCLEOTIDE SEQUENCE [LARGE SCALE GENOMIC DNA]</scope>
    <source>
        <strain evidence="10 11">DSM 24179</strain>
    </source>
</reference>
<dbReference type="GO" id="GO:1904659">
    <property type="term" value="P:D-glucose transmembrane transport"/>
    <property type="evidence" value="ECO:0007669"/>
    <property type="project" value="InterPro"/>
</dbReference>
<feature type="transmembrane region" description="Helical" evidence="8">
    <location>
        <begin position="171"/>
        <end position="190"/>
    </location>
</feature>
<evidence type="ECO:0000256" key="6">
    <source>
        <dbReference type="ARBA" id="ARBA00022989"/>
    </source>
</evidence>
<evidence type="ECO:0000256" key="2">
    <source>
        <dbReference type="ARBA" id="ARBA00004429"/>
    </source>
</evidence>
<feature type="domain" description="Major facilitator superfamily (MFS) profile" evidence="9">
    <location>
        <begin position="9"/>
        <end position="408"/>
    </location>
</feature>
<feature type="transmembrane region" description="Helical" evidence="8">
    <location>
        <begin position="224"/>
        <end position="250"/>
    </location>
</feature>
<feature type="transmembrane region" description="Helical" evidence="8">
    <location>
        <begin position="137"/>
        <end position="159"/>
    </location>
</feature>
<evidence type="ECO:0000256" key="3">
    <source>
        <dbReference type="ARBA" id="ARBA00009120"/>
    </source>
</evidence>
<dbReference type="AlphaFoldDB" id="A0A4R2GLN1"/>
<feature type="transmembrane region" description="Helical" evidence="8">
    <location>
        <begin position="74"/>
        <end position="91"/>
    </location>
</feature>
<dbReference type="Gene3D" id="1.20.1250.20">
    <property type="entry name" value="MFS general substrate transporter like domains"/>
    <property type="match status" value="2"/>
</dbReference>
<feature type="transmembrane region" description="Helical" evidence="8">
    <location>
        <begin position="7"/>
        <end position="34"/>
    </location>
</feature>
<feature type="transmembrane region" description="Helical" evidence="8">
    <location>
        <begin position="262"/>
        <end position="281"/>
    </location>
</feature>
<proteinExistence type="inferred from homology"/>
<evidence type="ECO:0000256" key="7">
    <source>
        <dbReference type="ARBA" id="ARBA00023136"/>
    </source>
</evidence>
<keyword evidence="7 8" id="KW-0472">Membrane</keyword>
<evidence type="ECO:0000313" key="10">
    <source>
        <dbReference type="EMBL" id="TCO09905.1"/>
    </source>
</evidence>
<dbReference type="RefSeq" id="WP_132432771.1">
    <property type="nucleotide sequence ID" value="NZ_SLWK01000002.1"/>
</dbReference>
<dbReference type="NCBIfam" id="TIGR01272">
    <property type="entry name" value="gluP"/>
    <property type="match status" value="1"/>
</dbReference>
<gene>
    <name evidence="10" type="ORF">EV194_102334</name>
</gene>
<feature type="transmembrane region" description="Helical" evidence="8">
    <location>
        <begin position="314"/>
        <end position="337"/>
    </location>
</feature>
<feature type="transmembrane region" description="Helical" evidence="8">
    <location>
        <begin position="385"/>
        <end position="401"/>
    </location>
</feature>
<dbReference type="PANTHER" id="PTHR43702">
    <property type="entry name" value="L-FUCOSE-PROTON SYMPORTER"/>
    <property type="match status" value="1"/>
</dbReference>
<dbReference type="GO" id="GO:0005354">
    <property type="term" value="F:galactose transmembrane transporter activity"/>
    <property type="evidence" value="ECO:0007669"/>
    <property type="project" value="InterPro"/>
</dbReference>
<dbReference type="PROSITE" id="PS50850">
    <property type="entry name" value="MFS"/>
    <property type="match status" value="1"/>
</dbReference>
<feature type="transmembrane region" description="Helical" evidence="8">
    <location>
        <begin position="290"/>
        <end position="308"/>
    </location>
</feature>
<feature type="transmembrane region" description="Helical" evidence="8">
    <location>
        <begin position="349"/>
        <end position="373"/>
    </location>
</feature>
<sequence length="408" mass="44163">MIKKNFLIAMGIISIVFFVTGFGVGISGMLIPFLQNAFQLSNAQSYLVTAAIFSAFVVFGAPSGIILKKIGYRPGLAVAFLLMALGMFLFIPSARMLSFPMFLLALFIGGMGNTLLQTAINPYITIIGPQESAAMRICLMGIFNKTAWWVSSLFLGMFLDLGNANLADVVQPFYLITIILLVLAVFIFFAPLPEVKAEGEDEEEGTDGSSYAAGKTSIFQFPHLLLGVLALFLYVGVETLPMASIVSYARMVFGHDVAVESFSVYVTLGLVLGYIFGVIAIPRFISQTKALTVFSLIGIVASLCLIMLPGEYGVYALALASFANSLMWPAIWPLAIADLGRFTKTGSSLLVMGIVGGAVIPLIFGVLVDAFTVGDAATVVDYQRAYWIFIPAYIYILYYAMKGHSIRR</sequence>
<feature type="transmembrane region" description="Helical" evidence="8">
    <location>
        <begin position="97"/>
        <end position="116"/>
    </location>
</feature>
<evidence type="ECO:0000256" key="8">
    <source>
        <dbReference type="SAM" id="Phobius"/>
    </source>
</evidence>
<evidence type="ECO:0000256" key="4">
    <source>
        <dbReference type="ARBA" id="ARBA00022475"/>
    </source>
</evidence>
<feature type="transmembrane region" description="Helical" evidence="8">
    <location>
        <begin position="46"/>
        <end position="67"/>
    </location>
</feature>
<keyword evidence="11" id="KW-1185">Reference proteome</keyword>
<organism evidence="10 11">
    <name type="scientific">Natronoflexus pectinivorans</name>
    <dbReference type="NCBI Taxonomy" id="682526"/>
    <lineage>
        <taxon>Bacteria</taxon>
        <taxon>Pseudomonadati</taxon>
        <taxon>Bacteroidota</taxon>
        <taxon>Bacteroidia</taxon>
        <taxon>Marinilabiliales</taxon>
        <taxon>Marinilabiliaceae</taxon>
        <taxon>Natronoflexus</taxon>
    </lineage>
</organism>
<comment type="subcellular location">
    <subcellularLocation>
        <location evidence="2">Cell inner membrane</location>
        <topology evidence="2">Multi-pass membrane protein</topology>
    </subcellularLocation>
</comment>
<keyword evidence="4" id="KW-1003">Cell membrane</keyword>
<dbReference type="SUPFAM" id="SSF103473">
    <property type="entry name" value="MFS general substrate transporter"/>
    <property type="match status" value="1"/>
</dbReference>
<keyword evidence="5 8" id="KW-0812">Transmembrane</keyword>
<accession>A0A4R2GLN1</accession>
<comment type="similarity">
    <text evidence="3">Belongs to the major facilitator superfamily. FHS transporter (TC 2.A.1.7) family.</text>
</comment>
<evidence type="ECO:0000256" key="1">
    <source>
        <dbReference type="ARBA" id="ARBA00003321"/>
    </source>
</evidence>
<dbReference type="GO" id="GO:0055056">
    <property type="term" value="F:D-glucose transmembrane transporter activity"/>
    <property type="evidence" value="ECO:0007669"/>
    <property type="project" value="InterPro"/>
</dbReference>
<dbReference type="GO" id="GO:0005886">
    <property type="term" value="C:plasma membrane"/>
    <property type="evidence" value="ECO:0007669"/>
    <property type="project" value="UniProtKB-SubCell"/>
</dbReference>
<dbReference type="EMBL" id="SLWK01000002">
    <property type="protein sequence ID" value="TCO09905.1"/>
    <property type="molecule type" value="Genomic_DNA"/>
</dbReference>
<protein>
    <submittedName>
        <fullName evidence="10">Glucose/galactose transporter</fullName>
    </submittedName>
</protein>
<dbReference type="Pfam" id="PF07690">
    <property type="entry name" value="MFS_1"/>
    <property type="match status" value="1"/>
</dbReference>
<keyword evidence="6 8" id="KW-1133">Transmembrane helix</keyword>
<dbReference type="InterPro" id="IPR011701">
    <property type="entry name" value="MFS"/>
</dbReference>
<dbReference type="InterPro" id="IPR020846">
    <property type="entry name" value="MFS_dom"/>
</dbReference>
<dbReference type="InterPro" id="IPR005964">
    <property type="entry name" value="Glc/Gal_transptr_bac"/>
</dbReference>
<dbReference type="InterPro" id="IPR050375">
    <property type="entry name" value="MFS_TsgA-like"/>
</dbReference>
<dbReference type="OrthoDB" id="9786665at2"/>
<evidence type="ECO:0000259" key="9">
    <source>
        <dbReference type="PROSITE" id="PS50850"/>
    </source>
</evidence>
<dbReference type="PANTHER" id="PTHR43702:SF12">
    <property type="entry name" value="N-ACETYL GLUCOSAMINE TRANSPORTER NAGP"/>
    <property type="match status" value="1"/>
</dbReference>